<reference evidence="6" key="2">
    <citation type="submission" date="2022-06" db="UniProtKB">
        <authorList>
            <consortium name="EnsemblMetazoa"/>
        </authorList>
    </citation>
    <scope>IDENTIFICATION</scope>
    <source>
        <strain evidence="6">PS312</strain>
    </source>
</reference>
<dbReference type="Pfam" id="PF00413">
    <property type="entry name" value="Peptidase_M10"/>
    <property type="match status" value="1"/>
</dbReference>
<gene>
    <name evidence="6" type="primary">WBGene00093032</name>
</gene>
<protein>
    <submittedName>
        <fullName evidence="6">Peptidase</fullName>
    </submittedName>
</protein>
<evidence type="ECO:0000256" key="3">
    <source>
        <dbReference type="ARBA" id="ARBA00022801"/>
    </source>
</evidence>
<dbReference type="GO" id="GO:0030198">
    <property type="term" value="P:extracellular matrix organization"/>
    <property type="evidence" value="ECO:0000318"/>
    <property type="project" value="GO_Central"/>
</dbReference>
<feature type="region of interest" description="Disordered" evidence="5">
    <location>
        <begin position="249"/>
        <end position="278"/>
    </location>
</feature>
<dbReference type="GO" id="GO:0031012">
    <property type="term" value="C:extracellular matrix"/>
    <property type="evidence" value="ECO:0007669"/>
    <property type="project" value="InterPro"/>
</dbReference>
<dbReference type="AlphaFoldDB" id="A0A2A6BSG1"/>
<dbReference type="InterPro" id="IPR024079">
    <property type="entry name" value="MetalloPept_cat_dom_sf"/>
</dbReference>
<dbReference type="GO" id="GO:0005615">
    <property type="term" value="C:extracellular space"/>
    <property type="evidence" value="ECO:0000318"/>
    <property type="project" value="GO_Central"/>
</dbReference>
<dbReference type="Proteomes" id="UP000005239">
    <property type="component" value="Unassembled WGS sequence"/>
</dbReference>
<dbReference type="OrthoDB" id="406838at2759"/>
<proteinExistence type="predicted"/>
<accession>A0A2A6BSG1</accession>
<sequence>MSRRLFVPNRFKKHHVIGAFTTLGEGAAFHNFIKAANILHKNCTFHLGFARNNQSSIKFSRQWSNVRDLFLNDLANFGKLKALDSCIFQEDEDDIDAVEEDEGEEEETHTEEKQDDKKKPADANAHRALRLGSSRQPSDARIAENRQPEDTTNGVDRLEGDISIKDGKFSGRIQKGSVSASLNFDMEHMAKFLTSKLSGISDLFTSSKRVETRRGSMKEDLGDHVIIGPAVDGSGDVTTTPTTQTKALATTAKTDDRSDDQTTVAPRDKNGPGLPDKWHKKNITFTIQSIASNDSETETRNAINSAFKLFSDASPLRFEEEISTRASIVKAMRMRFKAAAYISTLNILGQSSTRLPESESILKSETHKDILSFSIRSIARALGLHYSSDLTSVMCAKFVPIDENGKYKAPRLDVHTIAQLQALYGKKDA</sequence>
<dbReference type="InterPro" id="IPR001818">
    <property type="entry name" value="Pept_M10_metallopeptidase"/>
</dbReference>
<reference evidence="7" key="1">
    <citation type="journal article" date="2008" name="Nat. Genet.">
        <title>The Pristionchus pacificus genome provides a unique perspective on nematode lifestyle and parasitism.</title>
        <authorList>
            <person name="Dieterich C."/>
            <person name="Clifton S.W."/>
            <person name="Schuster L.N."/>
            <person name="Chinwalla A."/>
            <person name="Delehaunty K."/>
            <person name="Dinkelacker I."/>
            <person name="Fulton L."/>
            <person name="Fulton R."/>
            <person name="Godfrey J."/>
            <person name="Minx P."/>
            <person name="Mitreva M."/>
            <person name="Roeseler W."/>
            <person name="Tian H."/>
            <person name="Witte H."/>
            <person name="Yang S.P."/>
            <person name="Wilson R.K."/>
            <person name="Sommer R.J."/>
        </authorList>
    </citation>
    <scope>NUCLEOTIDE SEQUENCE [LARGE SCALE GENOMIC DNA]</scope>
    <source>
        <strain evidence="7">PS312</strain>
    </source>
</reference>
<keyword evidence="7" id="KW-1185">Reference proteome</keyword>
<name>A0A2A6BSG1_PRIPA</name>
<dbReference type="GO" id="GO:0004222">
    <property type="term" value="F:metalloendopeptidase activity"/>
    <property type="evidence" value="ECO:0000318"/>
    <property type="project" value="GO_Central"/>
</dbReference>
<keyword evidence="1" id="KW-0645">Protease</keyword>
<dbReference type="GO" id="GO:0008270">
    <property type="term" value="F:zinc ion binding"/>
    <property type="evidence" value="ECO:0007669"/>
    <property type="project" value="InterPro"/>
</dbReference>
<organism evidence="6 7">
    <name type="scientific">Pristionchus pacificus</name>
    <name type="common">Parasitic nematode worm</name>
    <dbReference type="NCBI Taxonomy" id="54126"/>
    <lineage>
        <taxon>Eukaryota</taxon>
        <taxon>Metazoa</taxon>
        <taxon>Ecdysozoa</taxon>
        <taxon>Nematoda</taxon>
        <taxon>Chromadorea</taxon>
        <taxon>Rhabditida</taxon>
        <taxon>Rhabditina</taxon>
        <taxon>Diplogasteromorpha</taxon>
        <taxon>Diplogasteroidea</taxon>
        <taxon>Neodiplogasteridae</taxon>
        <taxon>Pristionchus</taxon>
    </lineage>
</organism>
<dbReference type="GO" id="GO:0030574">
    <property type="term" value="P:collagen catabolic process"/>
    <property type="evidence" value="ECO:0000318"/>
    <property type="project" value="GO_Central"/>
</dbReference>
<evidence type="ECO:0000256" key="4">
    <source>
        <dbReference type="ARBA" id="ARBA00022833"/>
    </source>
</evidence>
<keyword evidence="4" id="KW-0862">Zinc</keyword>
<evidence type="ECO:0000256" key="2">
    <source>
        <dbReference type="ARBA" id="ARBA00022723"/>
    </source>
</evidence>
<feature type="compositionally biased region" description="Basic and acidic residues" evidence="5">
    <location>
        <begin position="110"/>
        <end position="125"/>
    </location>
</feature>
<dbReference type="EnsemblMetazoa" id="PPA03478.1">
    <property type="protein sequence ID" value="PPA03478.1"/>
    <property type="gene ID" value="WBGene00093032"/>
</dbReference>
<dbReference type="GO" id="GO:0006508">
    <property type="term" value="P:proteolysis"/>
    <property type="evidence" value="ECO:0007669"/>
    <property type="project" value="UniProtKB-KW"/>
</dbReference>
<feature type="region of interest" description="Disordered" evidence="5">
    <location>
        <begin position="97"/>
        <end position="159"/>
    </location>
</feature>
<feature type="compositionally biased region" description="Basic and acidic residues" evidence="5">
    <location>
        <begin position="253"/>
        <end position="270"/>
    </location>
</feature>
<evidence type="ECO:0000256" key="5">
    <source>
        <dbReference type="SAM" id="MobiDB-lite"/>
    </source>
</evidence>
<feature type="compositionally biased region" description="Acidic residues" evidence="5">
    <location>
        <begin position="97"/>
        <end position="109"/>
    </location>
</feature>
<evidence type="ECO:0000313" key="7">
    <source>
        <dbReference type="Proteomes" id="UP000005239"/>
    </source>
</evidence>
<evidence type="ECO:0000313" key="6">
    <source>
        <dbReference type="EnsemblMetazoa" id="PPA03478.1"/>
    </source>
</evidence>
<evidence type="ECO:0000256" key="1">
    <source>
        <dbReference type="ARBA" id="ARBA00022670"/>
    </source>
</evidence>
<dbReference type="Gene3D" id="3.40.390.10">
    <property type="entry name" value="Collagenase (Catalytic Domain)"/>
    <property type="match status" value="1"/>
</dbReference>
<keyword evidence="2" id="KW-0479">Metal-binding</keyword>
<keyword evidence="3" id="KW-0378">Hydrolase</keyword>
<dbReference type="SUPFAM" id="SSF55486">
    <property type="entry name" value="Metalloproteases ('zincins'), catalytic domain"/>
    <property type="match status" value="1"/>
</dbReference>
<accession>A0A8R1Y6E5</accession>